<dbReference type="EMBL" id="SJPW01000005">
    <property type="protein sequence ID" value="TWU50634.1"/>
    <property type="molecule type" value="Genomic_DNA"/>
</dbReference>
<keyword evidence="2" id="KW-1185">Reference proteome</keyword>
<dbReference type="RefSeq" id="WP_246114606.1">
    <property type="nucleotide sequence ID" value="NZ_SJPW01000005.1"/>
</dbReference>
<evidence type="ECO:0000313" key="2">
    <source>
        <dbReference type="Proteomes" id="UP000318288"/>
    </source>
</evidence>
<protein>
    <recommendedName>
        <fullName evidence="3">Sulfatase</fullName>
    </recommendedName>
</protein>
<name>A0A5C6EQI4_9BACT</name>
<proteinExistence type="predicted"/>
<accession>A0A5C6EQI4</accession>
<organism evidence="1 2">
    <name type="scientific">Rubripirellula tenax</name>
    <dbReference type="NCBI Taxonomy" id="2528015"/>
    <lineage>
        <taxon>Bacteria</taxon>
        <taxon>Pseudomonadati</taxon>
        <taxon>Planctomycetota</taxon>
        <taxon>Planctomycetia</taxon>
        <taxon>Pirellulales</taxon>
        <taxon>Pirellulaceae</taxon>
        <taxon>Rubripirellula</taxon>
    </lineage>
</organism>
<dbReference type="Gene3D" id="3.40.720.10">
    <property type="entry name" value="Alkaline Phosphatase, subunit A"/>
    <property type="match status" value="1"/>
</dbReference>
<dbReference type="InterPro" id="IPR010869">
    <property type="entry name" value="DUF1501"/>
</dbReference>
<dbReference type="PANTHER" id="PTHR43737">
    <property type="entry name" value="BLL7424 PROTEIN"/>
    <property type="match status" value="1"/>
</dbReference>
<reference evidence="1 2" key="1">
    <citation type="submission" date="2019-02" db="EMBL/GenBank/DDBJ databases">
        <title>Deep-cultivation of Planctomycetes and their phenomic and genomic characterization uncovers novel biology.</title>
        <authorList>
            <person name="Wiegand S."/>
            <person name="Jogler M."/>
            <person name="Boedeker C."/>
            <person name="Pinto D."/>
            <person name="Vollmers J."/>
            <person name="Rivas-Marin E."/>
            <person name="Kohn T."/>
            <person name="Peeters S.H."/>
            <person name="Heuer A."/>
            <person name="Rast P."/>
            <person name="Oberbeckmann S."/>
            <person name="Bunk B."/>
            <person name="Jeske O."/>
            <person name="Meyerdierks A."/>
            <person name="Storesund J.E."/>
            <person name="Kallscheuer N."/>
            <person name="Luecker S."/>
            <person name="Lage O.M."/>
            <person name="Pohl T."/>
            <person name="Merkel B.J."/>
            <person name="Hornburger P."/>
            <person name="Mueller R.-W."/>
            <person name="Bruemmer F."/>
            <person name="Labrenz M."/>
            <person name="Spormann A.M."/>
            <person name="Op Den Camp H."/>
            <person name="Overmann J."/>
            <person name="Amann R."/>
            <person name="Jetten M.S.M."/>
            <person name="Mascher T."/>
            <person name="Medema M.H."/>
            <person name="Devos D.P."/>
            <person name="Kaster A.-K."/>
            <person name="Ovreas L."/>
            <person name="Rohde M."/>
            <person name="Galperin M.Y."/>
            <person name="Jogler C."/>
        </authorList>
    </citation>
    <scope>NUCLEOTIDE SEQUENCE [LARGE SCALE GENOMIC DNA]</scope>
    <source>
        <strain evidence="1 2">Poly51</strain>
    </source>
</reference>
<sequence length="485" mass="53573">MNTNFPCGRMSRPASSRRDFLRTTSLGFGSLALTSMLAEQAIAANPLAPKEPHFPAKAKRVIMLFMEGGPSQMDTIDYKPELIARHDQAIPPSATPLAIRQGKGEKLENFGSLYRPVSEFKQRGESGLWMSDALENIAQHADDLCILNGMVCDSTEHGTATQQFHTGMPVLPRPSMGAWLMYGLGTENQNMPGFVVISPPAGSNMNCGTDFLPGIYQSTILRDAEKAGSDKIRYLMDKRLPRSMRRSQLDFLQDLNTDHAMRSGNEPNLESMIEANELAFRMQAEAPEVFDIESETAETQAMYGIGEKATDSFGRQCLLARRLAEADVRFIQVTSKQWDHHDTIGKLLPESCQKVDKPIAGLLADLKARGLLEDTLVIWSGEFGRTPVYQKVGGISKKGKPPGRGHNPFGWSLFMAGGGVKPGFKYGATDEFGYSAIEGRVHIHDFHATVLHLLGLDHERLTYMHAGRPYRLTDVYGNVVKEIVA</sequence>
<dbReference type="InterPro" id="IPR006311">
    <property type="entry name" value="TAT_signal"/>
</dbReference>
<dbReference type="AlphaFoldDB" id="A0A5C6EQI4"/>
<evidence type="ECO:0000313" key="1">
    <source>
        <dbReference type="EMBL" id="TWU50634.1"/>
    </source>
</evidence>
<dbReference type="Proteomes" id="UP000318288">
    <property type="component" value="Unassembled WGS sequence"/>
</dbReference>
<dbReference type="PROSITE" id="PS51318">
    <property type="entry name" value="TAT"/>
    <property type="match status" value="1"/>
</dbReference>
<evidence type="ECO:0008006" key="3">
    <source>
        <dbReference type="Google" id="ProtNLM"/>
    </source>
</evidence>
<dbReference type="InterPro" id="IPR017850">
    <property type="entry name" value="Alkaline_phosphatase_core_sf"/>
</dbReference>
<dbReference type="PANTHER" id="PTHR43737:SF1">
    <property type="entry name" value="DUF1501 DOMAIN-CONTAINING PROTEIN"/>
    <property type="match status" value="1"/>
</dbReference>
<dbReference type="SUPFAM" id="SSF53649">
    <property type="entry name" value="Alkaline phosphatase-like"/>
    <property type="match status" value="1"/>
</dbReference>
<dbReference type="Pfam" id="PF07394">
    <property type="entry name" value="DUF1501"/>
    <property type="match status" value="1"/>
</dbReference>
<gene>
    <name evidence="1" type="ORF">Poly51_39270</name>
</gene>
<comment type="caution">
    <text evidence="1">The sequence shown here is derived from an EMBL/GenBank/DDBJ whole genome shotgun (WGS) entry which is preliminary data.</text>
</comment>